<proteinExistence type="predicted"/>
<reference evidence="1" key="1">
    <citation type="submission" date="2024-01" db="EMBL/GenBank/DDBJ databases">
        <title>First draft genome sequence data of TA4-1, the type strain of Gram-positive actinobacterium Streptomyces chiangmaiensis.</title>
        <authorList>
            <person name="Yasawong M."/>
            <person name="Nantapong N."/>
        </authorList>
    </citation>
    <scope>NUCLEOTIDE SEQUENCE</scope>
    <source>
        <strain evidence="1">TA4-1</strain>
    </source>
</reference>
<accession>A0ABU7FWK6</accession>
<organism evidence="1 2">
    <name type="scientific">Streptomyces chiangmaiensis</name>
    <dbReference type="NCBI Taxonomy" id="766497"/>
    <lineage>
        <taxon>Bacteria</taxon>
        <taxon>Bacillati</taxon>
        <taxon>Actinomycetota</taxon>
        <taxon>Actinomycetes</taxon>
        <taxon>Kitasatosporales</taxon>
        <taxon>Streptomycetaceae</taxon>
        <taxon>Streptomyces</taxon>
    </lineage>
</organism>
<dbReference type="EMBL" id="JAYWVC010000327">
    <property type="protein sequence ID" value="MED7828173.1"/>
    <property type="molecule type" value="Genomic_DNA"/>
</dbReference>
<evidence type="ECO:0000313" key="1">
    <source>
        <dbReference type="EMBL" id="MED7828173.1"/>
    </source>
</evidence>
<protein>
    <submittedName>
        <fullName evidence="1">Uncharacterized protein</fullName>
    </submittedName>
</protein>
<dbReference type="Proteomes" id="UP001333996">
    <property type="component" value="Unassembled WGS sequence"/>
</dbReference>
<keyword evidence="2" id="KW-1185">Reference proteome</keyword>
<dbReference type="RefSeq" id="WP_329512529.1">
    <property type="nucleotide sequence ID" value="NZ_BAAAYZ010000249.1"/>
</dbReference>
<gene>
    <name evidence="1" type="ORF">VXC91_41435</name>
</gene>
<name>A0ABU7FWK6_9ACTN</name>
<sequence>MTLPGREHRLNRAFHAGLRARQETDQPVVDGADQLGAADRVGHQDDRRCGTRGLLGEALHRGQWFVRRRRGDNVRRSFKPSSEALAEVTSLLAPGGVRR</sequence>
<comment type="caution">
    <text evidence="1">The sequence shown here is derived from an EMBL/GenBank/DDBJ whole genome shotgun (WGS) entry which is preliminary data.</text>
</comment>
<evidence type="ECO:0000313" key="2">
    <source>
        <dbReference type="Proteomes" id="UP001333996"/>
    </source>
</evidence>